<dbReference type="Gene3D" id="2.40.50.140">
    <property type="entry name" value="Nucleic acid-binding proteins"/>
    <property type="match status" value="1"/>
</dbReference>
<comment type="catalytic activity">
    <reaction evidence="14 15">
        <text>tRNA(Phe) + L-phenylalanine + ATP = L-phenylalanyl-tRNA(Phe) + AMP + diphosphate + H(+)</text>
        <dbReference type="Rhea" id="RHEA:19413"/>
        <dbReference type="Rhea" id="RHEA-COMP:9668"/>
        <dbReference type="Rhea" id="RHEA-COMP:9699"/>
        <dbReference type="ChEBI" id="CHEBI:15378"/>
        <dbReference type="ChEBI" id="CHEBI:30616"/>
        <dbReference type="ChEBI" id="CHEBI:33019"/>
        <dbReference type="ChEBI" id="CHEBI:58095"/>
        <dbReference type="ChEBI" id="CHEBI:78442"/>
        <dbReference type="ChEBI" id="CHEBI:78531"/>
        <dbReference type="ChEBI" id="CHEBI:456215"/>
        <dbReference type="EC" id="6.1.1.20"/>
    </reaction>
</comment>
<keyword evidence="9 15" id="KW-0067">ATP-binding</keyword>
<dbReference type="Gene3D" id="3.30.56.10">
    <property type="match status" value="2"/>
</dbReference>
<dbReference type="Pfam" id="PF03483">
    <property type="entry name" value="B3_4"/>
    <property type="match status" value="1"/>
</dbReference>
<dbReference type="SMART" id="SM00873">
    <property type="entry name" value="B3_4"/>
    <property type="match status" value="1"/>
</dbReference>
<accession>A0ABY3YK14</accession>
<comment type="subcellular location">
    <subcellularLocation>
        <location evidence="1 15">Cytoplasm</location>
    </subcellularLocation>
</comment>
<dbReference type="CDD" id="cd02796">
    <property type="entry name" value="tRNA_bind_bactPheRS"/>
    <property type="match status" value="1"/>
</dbReference>
<dbReference type="Pfam" id="PF17759">
    <property type="entry name" value="tRNA_synthFbeta"/>
    <property type="match status" value="1"/>
</dbReference>
<comment type="similarity">
    <text evidence="2 15">Belongs to the phenylalanyl-tRNA synthetase beta subunit family. Type 1 subfamily.</text>
</comment>
<comment type="cofactor">
    <cofactor evidence="15">
        <name>Mg(2+)</name>
        <dbReference type="ChEBI" id="CHEBI:18420"/>
    </cofactor>
    <text evidence="15">Binds 2 magnesium ions per tetramer.</text>
</comment>
<sequence>MKISYNWLKQFISLDWEVDKTSELLTDLGLEVEGVETFESVKGGLKGVVVGHVLECEKHPNADKLKVTKVDIGNDTTVQIVCGAPNVTAGQKVPVATIGTVLYDGKGEPWKIKKGKIRGEESFGMICAEDELDIGESHDGIMVLSDDLTPGTPCAELFEIESDTVFEIGLTPNRADAMSHYGVARDLRAGLLQKELNLQLITPSVSSFHVNNRTYKIDVEVEDKDLAPRYCGVTIAGVKVGESPNWLKNRLKAIGLTPKNNIVDATNYVLHELGQPLHAFDADKITGDKIIVKTLDAGTKFITLDEVERELSADDLMICDAEKPLCIAGVLGGMNSGVTEHTSKVFLESAYFNPVSVRRTAKRHAINTDASFRFERGIDINFTKYAMLRAALLIQEIAGGEVTADIVDLYPTKFEDFQVFLTYEKVNSLVGQEIPKETIKSILMSLEIKINNVTETGIGLTIPSYRVDVQREADVIEEILRVYGYNKIEINTKLNASVSPTSRFEDYKLQNIIGNQLVAQGFYEIMSNSLTSAGYTALTESLKEEHNVEMLNPLSADLGVMRQSLLFNGLEAVSYNINRRKADLKLFEFGKTYHNYENGRVENKRMSVFVSGNKNAENWLNPIQKGDFFYTKGIVEAILERLGITNLKASPIKTDIFSEGLSLSLGKLKLVEFGLVKKPILKHFDIKQEVLYAEFNWDKVLEAATYNKLKFTDIPKYPEVKRDLALLIDNNITFKEIYNIAQQSERNRLKNVNLFDVYQGDKLPEGKKSYAVSFTIQDNEKTLKDKEIDKIMSKLQSSFEKQLGAELR</sequence>
<dbReference type="NCBIfam" id="TIGR00472">
    <property type="entry name" value="pheT_bact"/>
    <property type="match status" value="1"/>
</dbReference>
<dbReference type="SUPFAM" id="SSF54991">
    <property type="entry name" value="Anticodon-binding domain of PheRS"/>
    <property type="match status" value="1"/>
</dbReference>
<dbReference type="InterPro" id="IPR045864">
    <property type="entry name" value="aa-tRNA-synth_II/BPL/LPL"/>
</dbReference>
<evidence type="ECO:0000256" key="3">
    <source>
        <dbReference type="ARBA" id="ARBA00011209"/>
    </source>
</evidence>
<dbReference type="CDD" id="cd00769">
    <property type="entry name" value="PheRS_beta_core"/>
    <property type="match status" value="1"/>
</dbReference>
<dbReference type="HAMAP" id="MF_00283">
    <property type="entry name" value="Phe_tRNA_synth_beta1"/>
    <property type="match status" value="1"/>
</dbReference>
<evidence type="ECO:0000256" key="10">
    <source>
        <dbReference type="ARBA" id="ARBA00022842"/>
    </source>
</evidence>
<dbReference type="EC" id="6.1.1.20" evidence="15"/>
<protein>
    <recommendedName>
        <fullName evidence="15">Phenylalanine--tRNA ligase beta subunit</fullName>
        <ecNumber evidence="15">6.1.1.20</ecNumber>
    </recommendedName>
    <alternativeName>
        <fullName evidence="15">Phenylalanyl-tRNA synthetase beta subunit</fullName>
        <shortName evidence="15">PheRS</shortName>
    </alternativeName>
</protein>
<dbReference type="InterPro" id="IPR005147">
    <property type="entry name" value="tRNA_synthase_B5-dom"/>
</dbReference>
<dbReference type="PANTHER" id="PTHR10947">
    <property type="entry name" value="PHENYLALANYL-TRNA SYNTHETASE BETA CHAIN AND LEUCINE-RICH REPEAT-CONTAINING PROTEIN 47"/>
    <property type="match status" value="1"/>
</dbReference>
<dbReference type="Gene3D" id="3.50.40.10">
    <property type="entry name" value="Phenylalanyl-trna Synthetase, Chain B, domain 3"/>
    <property type="match status" value="1"/>
</dbReference>
<keyword evidence="11 16" id="KW-0694">RNA-binding</keyword>
<keyword evidence="5 16" id="KW-0820">tRNA-binding</keyword>
<dbReference type="GO" id="GO:0004826">
    <property type="term" value="F:phenylalanine-tRNA ligase activity"/>
    <property type="evidence" value="ECO:0007669"/>
    <property type="project" value="UniProtKB-EC"/>
</dbReference>
<evidence type="ECO:0000256" key="13">
    <source>
        <dbReference type="ARBA" id="ARBA00023146"/>
    </source>
</evidence>
<dbReference type="SUPFAM" id="SSF55681">
    <property type="entry name" value="Class II aaRS and biotin synthetases"/>
    <property type="match status" value="1"/>
</dbReference>
<feature type="domain" description="B5" evidence="19">
    <location>
        <begin position="414"/>
        <end position="490"/>
    </location>
</feature>
<dbReference type="Gene3D" id="3.30.70.380">
    <property type="entry name" value="Ferrodoxin-fold anticodon-binding domain"/>
    <property type="match status" value="1"/>
</dbReference>
<evidence type="ECO:0000256" key="6">
    <source>
        <dbReference type="ARBA" id="ARBA00022598"/>
    </source>
</evidence>
<evidence type="ECO:0000259" key="19">
    <source>
        <dbReference type="PROSITE" id="PS51483"/>
    </source>
</evidence>
<dbReference type="InterPro" id="IPR036690">
    <property type="entry name" value="Fdx_antiC-bd_sf"/>
</dbReference>
<evidence type="ECO:0000256" key="12">
    <source>
        <dbReference type="ARBA" id="ARBA00022917"/>
    </source>
</evidence>
<dbReference type="InterPro" id="IPR005146">
    <property type="entry name" value="B3/B4_tRNA-bd"/>
</dbReference>
<dbReference type="EMBL" id="CP094326">
    <property type="protein sequence ID" value="UNY98191.1"/>
    <property type="molecule type" value="Genomic_DNA"/>
</dbReference>
<keyword evidence="13 15" id="KW-0030">Aminoacyl-tRNA synthetase</keyword>
<dbReference type="Pfam" id="PF03484">
    <property type="entry name" value="B5"/>
    <property type="match status" value="1"/>
</dbReference>
<reference evidence="20 21" key="1">
    <citation type="journal article" date="2018" name="Int. J. Syst. Evol. Microbiol.">
        <title>Zhouia spongiae sp. nov., isolated from a marine sponge.</title>
        <authorList>
            <person name="Zhuang L."/>
            <person name="Lin B."/>
            <person name="Qin F."/>
            <person name="Luo L."/>
        </authorList>
    </citation>
    <scope>NUCLEOTIDE SEQUENCE [LARGE SCALE GENOMIC DNA]</scope>
    <source>
        <strain evidence="20 21">HN-Y44</strain>
    </source>
</reference>
<dbReference type="Gene3D" id="3.30.930.10">
    <property type="entry name" value="Bira Bifunctional Protein, Domain 2"/>
    <property type="match status" value="1"/>
</dbReference>
<evidence type="ECO:0000259" key="18">
    <source>
        <dbReference type="PROSITE" id="PS51447"/>
    </source>
</evidence>
<feature type="domain" description="TRNA-binding" evidence="17">
    <location>
        <begin position="42"/>
        <end position="155"/>
    </location>
</feature>
<dbReference type="RefSeq" id="WP_242936598.1">
    <property type="nucleotide sequence ID" value="NZ_CP094326.1"/>
</dbReference>
<dbReference type="PROSITE" id="PS50886">
    <property type="entry name" value="TRBD"/>
    <property type="match status" value="1"/>
</dbReference>
<keyword evidence="8 15" id="KW-0547">Nucleotide-binding</keyword>
<organism evidence="20 21">
    <name type="scientific">Zhouia spongiae</name>
    <dbReference type="NCBI Taxonomy" id="2202721"/>
    <lineage>
        <taxon>Bacteria</taxon>
        <taxon>Pseudomonadati</taxon>
        <taxon>Bacteroidota</taxon>
        <taxon>Flavobacteriia</taxon>
        <taxon>Flavobacteriales</taxon>
        <taxon>Flavobacteriaceae</taxon>
        <taxon>Zhouia</taxon>
    </lineage>
</organism>
<dbReference type="InterPro" id="IPR041616">
    <property type="entry name" value="PheRS_beta_core"/>
</dbReference>
<dbReference type="PROSITE" id="PS51447">
    <property type="entry name" value="FDX_ACB"/>
    <property type="match status" value="1"/>
</dbReference>
<dbReference type="SUPFAM" id="SSF46955">
    <property type="entry name" value="Putative DNA-binding domain"/>
    <property type="match status" value="1"/>
</dbReference>
<evidence type="ECO:0000256" key="11">
    <source>
        <dbReference type="ARBA" id="ARBA00022884"/>
    </source>
</evidence>
<dbReference type="PROSITE" id="PS51483">
    <property type="entry name" value="B5"/>
    <property type="match status" value="1"/>
</dbReference>
<dbReference type="Pfam" id="PF01588">
    <property type="entry name" value="tRNA_bind"/>
    <property type="match status" value="1"/>
</dbReference>
<keyword evidence="7 15" id="KW-0479">Metal-binding</keyword>
<dbReference type="SMART" id="SM00896">
    <property type="entry name" value="FDX-ACB"/>
    <property type="match status" value="1"/>
</dbReference>
<dbReference type="PANTHER" id="PTHR10947:SF0">
    <property type="entry name" value="PHENYLALANINE--TRNA LIGASE BETA SUBUNIT"/>
    <property type="match status" value="1"/>
</dbReference>
<feature type="binding site" evidence="15">
    <location>
        <position position="474"/>
    </location>
    <ligand>
        <name>Mg(2+)</name>
        <dbReference type="ChEBI" id="CHEBI:18420"/>
        <note>shared with alpha subunit</note>
    </ligand>
</feature>
<evidence type="ECO:0000256" key="7">
    <source>
        <dbReference type="ARBA" id="ARBA00022723"/>
    </source>
</evidence>
<evidence type="ECO:0000256" key="4">
    <source>
        <dbReference type="ARBA" id="ARBA00022490"/>
    </source>
</evidence>
<dbReference type="InterPro" id="IPR009061">
    <property type="entry name" value="DNA-bd_dom_put_sf"/>
</dbReference>
<keyword evidence="10 15" id="KW-0460">Magnesium</keyword>
<dbReference type="InterPro" id="IPR005121">
    <property type="entry name" value="Fdx_antiC-bd"/>
</dbReference>
<dbReference type="Proteomes" id="UP000829476">
    <property type="component" value="Chromosome"/>
</dbReference>
<keyword evidence="12 15" id="KW-0648">Protein biosynthesis</keyword>
<feature type="domain" description="FDX-ACB" evidence="18">
    <location>
        <begin position="715"/>
        <end position="808"/>
    </location>
</feature>
<evidence type="ECO:0000256" key="1">
    <source>
        <dbReference type="ARBA" id="ARBA00004496"/>
    </source>
</evidence>
<keyword evidence="4 15" id="KW-0963">Cytoplasm</keyword>
<dbReference type="NCBIfam" id="NF045760">
    <property type="entry name" value="YtpR"/>
    <property type="match status" value="1"/>
</dbReference>
<evidence type="ECO:0000256" key="9">
    <source>
        <dbReference type="ARBA" id="ARBA00022840"/>
    </source>
</evidence>
<gene>
    <name evidence="15 20" type="primary">pheT</name>
    <name evidence="20" type="ORF">MQE36_14000</name>
</gene>
<feature type="binding site" evidence="15">
    <location>
        <position position="477"/>
    </location>
    <ligand>
        <name>Mg(2+)</name>
        <dbReference type="ChEBI" id="CHEBI:18420"/>
        <note>shared with alpha subunit</note>
    </ligand>
</feature>
<evidence type="ECO:0000256" key="8">
    <source>
        <dbReference type="ARBA" id="ARBA00022741"/>
    </source>
</evidence>
<evidence type="ECO:0000256" key="16">
    <source>
        <dbReference type="PROSITE-ProRule" id="PRU00209"/>
    </source>
</evidence>
<dbReference type="Pfam" id="PF03147">
    <property type="entry name" value="FDX-ACB"/>
    <property type="match status" value="1"/>
</dbReference>
<dbReference type="InterPro" id="IPR045060">
    <property type="entry name" value="Phe-tRNA-ligase_IIc_bsu"/>
</dbReference>
<evidence type="ECO:0000313" key="21">
    <source>
        <dbReference type="Proteomes" id="UP000829476"/>
    </source>
</evidence>
<evidence type="ECO:0000256" key="5">
    <source>
        <dbReference type="ARBA" id="ARBA00022555"/>
    </source>
</evidence>
<keyword evidence="21" id="KW-1185">Reference proteome</keyword>
<feature type="binding site" evidence="15">
    <location>
        <position position="468"/>
    </location>
    <ligand>
        <name>Mg(2+)</name>
        <dbReference type="ChEBI" id="CHEBI:18420"/>
        <note>shared with alpha subunit</note>
    </ligand>
</feature>
<dbReference type="InterPro" id="IPR033714">
    <property type="entry name" value="tRNA_bind_bactPheRS"/>
</dbReference>
<dbReference type="SUPFAM" id="SSF50249">
    <property type="entry name" value="Nucleic acid-binding proteins"/>
    <property type="match status" value="1"/>
</dbReference>
<dbReference type="InterPro" id="IPR002547">
    <property type="entry name" value="tRNA-bd_dom"/>
</dbReference>
<evidence type="ECO:0000256" key="14">
    <source>
        <dbReference type="ARBA" id="ARBA00049255"/>
    </source>
</evidence>
<feature type="binding site" evidence="15">
    <location>
        <position position="478"/>
    </location>
    <ligand>
        <name>Mg(2+)</name>
        <dbReference type="ChEBI" id="CHEBI:18420"/>
        <note>shared with alpha subunit</note>
    </ligand>
</feature>
<dbReference type="SUPFAM" id="SSF56037">
    <property type="entry name" value="PheT/TilS domain"/>
    <property type="match status" value="1"/>
</dbReference>
<dbReference type="InterPro" id="IPR020825">
    <property type="entry name" value="Phe-tRNA_synthase-like_B3/B4"/>
</dbReference>
<evidence type="ECO:0000256" key="15">
    <source>
        <dbReference type="HAMAP-Rule" id="MF_00283"/>
    </source>
</evidence>
<dbReference type="SMART" id="SM00874">
    <property type="entry name" value="B5"/>
    <property type="match status" value="1"/>
</dbReference>
<name>A0ABY3YK14_9FLAO</name>
<proteinExistence type="inferred from homology"/>
<evidence type="ECO:0000313" key="20">
    <source>
        <dbReference type="EMBL" id="UNY98191.1"/>
    </source>
</evidence>
<comment type="subunit">
    <text evidence="3 15">Tetramer of two alpha and two beta subunits.</text>
</comment>
<evidence type="ECO:0000259" key="17">
    <source>
        <dbReference type="PROSITE" id="PS50886"/>
    </source>
</evidence>
<dbReference type="InterPro" id="IPR004532">
    <property type="entry name" value="Phe-tRNA-ligase_IIc_bsu_bact"/>
</dbReference>
<evidence type="ECO:0000256" key="2">
    <source>
        <dbReference type="ARBA" id="ARBA00008653"/>
    </source>
</evidence>
<keyword evidence="6 15" id="KW-0436">Ligase</keyword>
<dbReference type="InterPro" id="IPR012340">
    <property type="entry name" value="NA-bd_OB-fold"/>
</dbReference>